<dbReference type="AlphaFoldDB" id="A0A9Q1BQ42"/>
<protein>
    <submittedName>
        <fullName evidence="1">Zinc finger MYM-type protein 1</fullName>
    </submittedName>
</protein>
<proteinExistence type="predicted"/>
<reference evidence="1" key="1">
    <citation type="submission" date="2021-10" db="EMBL/GenBank/DDBJ databases">
        <title>Tropical sea cucumber genome reveals ecological adaptation and Cuvierian tubules defense mechanism.</title>
        <authorList>
            <person name="Chen T."/>
        </authorList>
    </citation>
    <scope>NUCLEOTIDE SEQUENCE</scope>
    <source>
        <strain evidence="1">Nanhai2018</strain>
        <tissue evidence="1">Muscle</tissue>
    </source>
</reference>
<organism evidence="1 2">
    <name type="scientific">Holothuria leucospilota</name>
    <name type="common">Black long sea cucumber</name>
    <name type="synonym">Mertensiothuria leucospilota</name>
    <dbReference type="NCBI Taxonomy" id="206669"/>
    <lineage>
        <taxon>Eukaryota</taxon>
        <taxon>Metazoa</taxon>
        <taxon>Echinodermata</taxon>
        <taxon>Eleutherozoa</taxon>
        <taxon>Echinozoa</taxon>
        <taxon>Holothuroidea</taxon>
        <taxon>Aspidochirotacea</taxon>
        <taxon>Aspidochirotida</taxon>
        <taxon>Holothuriidae</taxon>
        <taxon>Holothuria</taxon>
    </lineage>
</organism>
<dbReference type="OrthoDB" id="1739706at2759"/>
<evidence type="ECO:0000313" key="1">
    <source>
        <dbReference type="EMBL" id="KAJ8030731.1"/>
    </source>
</evidence>
<name>A0A9Q1BQ42_HOLLE</name>
<dbReference type="EMBL" id="JAIZAY010000013">
    <property type="protein sequence ID" value="KAJ8030731.1"/>
    <property type="molecule type" value="Genomic_DNA"/>
</dbReference>
<dbReference type="PANTHER" id="PTHR45749">
    <property type="match status" value="1"/>
</dbReference>
<sequence length="190" mass="21870">MEFSANENKVYCFECRHFSVGECSEKAFTTNGFDTWMKCTGESLKNNKLVEHKVSEGHVNSAAMYKVYLESKQHNKTVMDHISEAHRQLVQRNREYIKILSDTLHLTGAQNIAERGHNEHEEGPENKGNFPEILNFLKKYDIHEKLTEAAGNAKYTHHNIQNAISDILCDIILDEIKEEIRECKILCSPC</sequence>
<comment type="caution">
    <text evidence="1">The sequence shown here is derived from an EMBL/GenBank/DDBJ whole genome shotgun (WGS) entry which is preliminary data.</text>
</comment>
<keyword evidence="2" id="KW-1185">Reference proteome</keyword>
<accession>A0A9Q1BQ42</accession>
<gene>
    <name evidence="1" type="ORF">HOLleu_27218</name>
</gene>
<dbReference type="PANTHER" id="PTHR45749:SF21">
    <property type="entry name" value="DUF4371 DOMAIN-CONTAINING PROTEIN"/>
    <property type="match status" value="1"/>
</dbReference>
<dbReference type="Proteomes" id="UP001152320">
    <property type="component" value="Chromosome 13"/>
</dbReference>
<evidence type="ECO:0000313" key="2">
    <source>
        <dbReference type="Proteomes" id="UP001152320"/>
    </source>
</evidence>